<dbReference type="CDD" id="cd23021">
    <property type="entry name" value="zf-HIT_IN80B"/>
    <property type="match status" value="1"/>
</dbReference>
<dbReference type="PANTHER" id="PTHR21561:SF12">
    <property type="entry name" value="INO80 COMPLEX SUBUNIT B"/>
    <property type="match status" value="1"/>
</dbReference>
<dbReference type="PANTHER" id="PTHR21561">
    <property type="entry name" value="INO80 COMPLEX SUBUNIT B"/>
    <property type="match status" value="1"/>
</dbReference>
<protein>
    <recommendedName>
        <fullName evidence="2">INO80 complex subunit B-like conserved region domain-containing protein</fullName>
    </recommendedName>
</protein>
<dbReference type="InterPro" id="IPR006880">
    <property type="entry name" value="INO80B_C"/>
</dbReference>
<dbReference type="SMART" id="SM01406">
    <property type="entry name" value="PAPA-1"/>
    <property type="match status" value="1"/>
</dbReference>
<evidence type="ECO:0000259" key="2">
    <source>
        <dbReference type="SMART" id="SM01406"/>
    </source>
</evidence>
<reference evidence="3 4" key="1">
    <citation type="submission" date="2024-03" db="EMBL/GenBank/DDBJ databases">
        <title>Adaptation during the transition from Ophiocordyceps entomopathogen to insect associate is accompanied by gene loss and intensified selection.</title>
        <authorList>
            <person name="Ward C.M."/>
            <person name="Onetto C.A."/>
            <person name="Borneman A.R."/>
        </authorList>
    </citation>
    <scope>NUCLEOTIDE SEQUENCE [LARGE SCALE GENOMIC DNA]</scope>
    <source>
        <strain evidence="3">AWRI1</strain>
        <tissue evidence="3">Single Adult Female</tissue>
    </source>
</reference>
<organism evidence="3 4">
    <name type="scientific">Parthenolecanium corni</name>
    <dbReference type="NCBI Taxonomy" id="536013"/>
    <lineage>
        <taxon>Eukaryota</taxon>
        <taxon>Metazoa</taxon>
        <taxon>Ecdysozoa</taxon>
        <taxon>Arthropoda</taxon>
        <taxon>Hexapoda</taxon>
        <taxon>Insecta</taxon>
        <taxon>Pterygota</taxon>
        <taxon>Neoptera</taxon>
        <taxon>Paraneoptera</taxon>
        <taxon>Hemiptera</taxon>
        <taxon>Sternorrhyncha</taxon>
        <taxon>Coccoidea</taxon>
        <taxon>Coccidae</taxon>
        <taxon>Parthenolecanium</taxon>
    </lineage>
</organism>
<dbReference type="AlphaFoldDB" id="A0AAN9Y0C4"/>
<accession>A0AAN9Y0C4</accession>
<dbReference type="GO" id="GO:0031011">
    <property type="term" value="C:Ino80 complex"/>
    <property type="evidence" value="ECO:0007669"/>
    <property type="project" value="InterPro"/>
</dbReference>
<sequence length="288" mass="32693">MVCLSYCIGVDTDTEDRKLKPSKLRKKRVTEDLNNVLDSTFLNDEGNNFPSDVSSQNCSVISNDFQTEYSDISNKVGESPRQNAKKKKTKNKDDEDGCSSEEERWLHAIESGKLDEVDDELKKIKPKDPKLMTARQRAMLERKTDKDGTEQLLSLPSGYREKVITPEMLEEKAKKLQKRKQLADEKRENDKKKTMERLLKKSESKSVKIGQKQRGFKKSVPHVIYMSSINMNSVSMPPNVPFPLDIPCRKIKSMVFCGREGCGNLKRYSVSKSGIPVCSLACYKAVGN</sequence>
<proteinExistence type="predicted"/>
<dbReference type="InterPro" id="IPR029523">
    <property type="entry name" value="INO80B/Ies2"/>
</dbReference>
<evidence type="ECO:0000256" key="1">
    <source>
        <dbReference type="SAM" id="MobiDB-lite"/>
    </source>
</evidence>
<dbReference type="EMBL" id="JBBCAQ010000034">
    <property type="protein sequence ID" value="KAK7579644.1"/>
    <property type="molecule type" value="Genomic_DNA"/>
</dbReference>
<comment type="caution">
    <text evidence="3">The sequence shown here is derived from an EMBL/GenBank/DDBJ whole genome shotgun (WGS) entry which is preliminary data.</text>
</comment>
<feature type="region of interest" description="Disordered" evidence="1">
    <location>
        <begin position="176"/>
        <end position="204"/>
    </location>
</feature>
<keyword evidence="4" id="KW-1185">Reference proteome</keyword>
<dbReference type="Proteomes" id="UP001367676">
    <property type="component" value="Unassembled WGS sequence"/>
</dbReference>
<feature type="compositionally biased region" description="Basic and acidic residues" evidence="1">
    <location>
        <begin position="181"/>
        <end position="204"/>
    </location>
</feature>
<evidence type="ECO:0000313" key="3">
    <source>
        <dbReference type="EMBL" id="KAK7579644.1"/>
    </source>
</evidence>
<evidence type="ECO:0000313" key="4">
    <source>
        <dbReference type="Proteomes" id="UP001367676"/>
    </source>
</evidence>
<gene>
    <name evidence="3" type="ORF">V9T40_000273</name>
</gene>
<feature type="domain" description="INO80 complex subunit B-like conserved region" evidence="2">
    <location>
        <begin position="167"/>
        <end position="240"/>
    </location>
</feature>
<feature type="region of interest" description="Disordered" evidence="1">
    <location>
        <begin position="74"/>
        <end position="102"/>
    </location>
</feature>
<dbReference type="GO" id="GO:0006338">
    <property type="term" value="P:chromatin remodeling"/>
    <property type="evidence" value="ECO:0007669"/>
    <property type="project" value="InterPro"/>
</dbReference>
<name>A0AAN9Y0C4_9HEMI</name>